<proteinExistence type="predicted"/>
<name>A0AAQ3RFG9_VIGMU</name>
<feature type="region of interest" description="Disordered" evidence="1">
    <location>
        <begin position="1"/>
        <end position="22"/>
    </location>
</feature>
<sequence length="173" mass="20113">MPPQSPIPITNHHSPQIRLPRPPQHLRKIRIIRNQKQPINPSTHRMNHLPLQGPIRRLRFILHRLNKHPRPPQLRRQPVPHLRNQQRPRRLIILMIPAQKPFLETVPFLFPLQRLQPVQLLLTLALVQLLEVLLQVHVGLALSPTHPTRVGLRGCDHTLPFEDVEVPAFPALV</sequence>
<evidence type="ECO:0000313" key="3">
    <source>
        <dbReference type="Proteomes" id="UP001374535"/>
    </source>
</evidence>
<reference evidence="2 3" key="1">
    <citation type="journal article" date="2023" name="Life. Sci Alliance">
        <title>Evolutionary insights into 3D genome organization and epigenetic landscape of Vigna mungo.</title>
        <authorList>
            <person name="Junaid A."/>
            <person name="Singh B."/>
            <person name="Bhatia S."/>
        </authorList>
    </citation>
    <scope>NUCLEOTIDE SEQUENCE [LARGE SCALE GENOMIC DNA]</scope>
    <source>
        <strain evidence="2">Urdbean</strain>
    </source>
</reference>
<dbReference type="Proteomes" id="UP001374535">
    <property type="component" value="Chromosome 11"/>
</dbReference>
<accession>A0AAQ3RFG9</accession>
<keyword evidence="3" id="KW-1185">Reference proteome</keyword>
<dbReference type="AlphaFoldDB" id="A0AAQ3RFG9"/>
<evidence type="ECO:0000313" key="2">
    <source>
        <dbReference type="EMBL" id="WVY90807.1"/>
    </source>
</evidence>
<evidence type="ECO:0000256" key="1">
    <source>
        <dbReference type="SAM" id="MobiDB-lite"/>
    </source>
</evidence>
<dbReference type="EMBL" id="CP144690">
    <property type="protein sequence ID" value="WVY90807.1"/>
    <property type="molecule type" value="Genomic_DNA"/>
</dbReference>
<organism evidence="2 3">
    <name type="scientific">Vigna mungo</name>
    <name type="common">Black gram</name>
    <name type="synonym">Phaseolus mungo</name>
    <dbReference type="NCBI Taxonomy" id="3915"/>
    <lineage>
        <taxon>Eukaryota</taxon>
        <taxon>Viridiplantae</taxon>
        <taxon>Streptophyta</taxon>
        <taxon>Embryophyta</taxon>
        <taxon>Tracheophyta</taxon>
        <taxon>Spermatophyta</taxon>
        <taxon>Magnoliopsida</taxon>
        <taxon>eudicotyledons</taxon>
        <taxon>Gunneridae</taxon>
        <taxon>Pentapetalae</taxon>
        <taxon>rosids</taxon>
        <taxon>fabids</taxon>
        <taxon>Fabales</taxon>
        <taxon>Fabaceae</taxon>
        <taxon>Papilionoideae</taxon>
        <taxon>50 kb inversion clade</taxon>
        <taxon>NPAAA clade</taxon>
        <taxon>indigoferoid/millettioid clade</taxon>
        <taxon>Phaseoleae</taxon>
        <taxon>Vigna</taxon>
    </lineage>
</organism>
<protein>
    <submittedName>
        <fullName evidence="2">Uncharacterized protein</fullName>
    </submittedName>
</protein>
<gene>
    <name evidence="2" type="ORF">V8G54_036321</name>
</gene>